<dbReference type="InterPro" id="IPR003594">
    <property type="entry name" value="HATPase_dom"/>
</dbReference>
<evidence type="ECO:0000256" key="4">
    <source>
        <dbReference type="SAM" id="MobiDB-lite"/>
    </source>
</evidence>
<dbReference type="EMBL" id="VTUZ01000050">
    <property type="protein sequence ID" value="KAA0999184.1"/>
    <property type="molecule type" value="Genomic_DNA"/>
</dbReference>
<dbReference type="InterPro" id="IPR004358">
    <property type="entry name" value="Sig_transdc_His_kin-like_C"/>
</dbReference>
<reference evidence="6 7" key="1">
    <citation type="submission" date="2019-08" db="EMBL/GenBank/DDBJ databases">
        <title>Paraburkholderia sp. DCY113.</title>
        <authorList>
            <person name="Kang J."/>
        </authorList>
    </citation>
    <scope>NUCLEOTIDE SEQUENCE [LARGE SCALE GENOMIC DNA]</scope>
    <source>
        <strain evidence="6 7">DCY113</strain>
    </source>
</reference>
<sequence length="503" mass="53308">MVLGPRIFRETMTTGTRKSGFSSLDPISWGTHLCHFYESRGELLSVTAKFLHAGLANREAGVWVAPALLGPDKARHMLTRAAPALTEYVDSGQLQILDGAQLYAPPKAGFNGGATVSLWSAAINDALGRGFEGLRVAGDAVCNENTDWAALVDYEATLKQQLAARPIIGLCTYCVQQLRAAQTREIERLHDATVAPTPPEPAERPNMKVGRRAEPVARQQVSAVSEPTGEESQRPAIGPMIGHEIRNAITPLGLLARLLNTQYGHDDQLTRYALLLSRQANLLGQLAQQLMAPAHAQRASPPEPEGEAPPGLAADTRTAHPAHVNVDDLLVHCIQVAEAGVPEHAPIQLTESDASLLVQGDFSKLTQVFVNVMVNALKYSTATDTVTVMAARAGRYCYISVRDSGVGIAPRELAAIFKPYARGLVGRALGVNGLGLGLSVVREIVADHGGTVEAFSEGTGTGSEFVVRLPLAKVSVSAPVAKVTLEAKVCGEVCAAPADGGTR</sequence>
<dbReference type="GO" id="GO:0000155">
    <property type="term" value="F:phosphorelay sensor kinase activity"/>
    <property type="evidence" value="ECO:0007669"/>
    <property type="project" value="TreeGrafter"/>
</dbReference>
<dbReference type="SUPFAM" id="SSF55874">
    <property type="entry name" value="ATPase domain of HSP90 chaperone/DNA topoisomerase II/histidine kinase"/>
    <property type="match status" value="1"/>
</dbReference>
<evidence type="ECO:0000313" key="7">
    <source>
        <dbReference type="Proteomes" id="UP000325273"/>
    </source>
</evidence>
<dbReference type="Pfam" id="PF02518">
    <property type="entry name" value="HATPase_c"/>
    <property type="match status" value="1"/>
</dbReference>
<dbReference type="PANTHER" id="PTHR43547:SF2">
    <property type="entry name" value="HYBRID SIGNAL TRANSDUCTION HISTIDINE KINASE C"/>
    <property type="match status" value="1"/>
</dbReference>
<dbReference type="Gene3D" id="3.30.565.10">
    <property type="entry name" value="Histidine kinase-like ATPase, C-terminal domain"/>
    <property type="match status" value="1"/>
</dbReference>
<dbReference type="InterPro" id="IPR025847">
    <property type="entry name" value="MEDS_domain"/>
</dbReference>
<evidence type="ECO:0000259" key="5">
    <source>
        <dbReference type="PROSITE" id="PS50109"/>
    </source>
</evidence>
<accession>A0A5B0G715</accession>
<keyword evidence="3" id="KW-0597">Phosphoprotein</keyword>
<organism evidence="6 7">
    <name type="scientific">Paraburkholderia panacisoli</name>
    <dbReference type="NCBI Taxonomy" id="2603818"/>
    <lineage>
        <taxon>Bacteria</taxon>
        <taxon>Pseudomonadati</taxon>
        <taxon>Pseudomonadota</taxon>
        <taxon>Betaproteobacteria</taxon>
        <taxon>Burkholderiales</taxon>
        <taxon>Burkholderiaceae</taxon>
        <taxon>Paraburkholderia</taxon>
    </lineage>
</organism>
<dbReference type="CDD" id="cd00075">
    <property type="entry name" value="HATPase"/>
    <property type="match status" value="1"/>
</dbReference>
<keyword evidence="7" id="KW-1185">Reference proteome</keyword>
<comment type="catalytic activity">
    <reaction evidence="1">
        <text>ATP + protein L-histidine = ADP + protein N-phospho-L-histidine.</text>
        <dbReference type="EC" id="2.7.13.3"/>
    </reaction>
</comment>
<dbReference type="Proteomes" id="UP000325273">
    <property type="component" value="Unassembled WGS sequence"/>
</dbReference>
<evidence type="ECO:0000256" key="2">
    <source>
        <dbReference type="ARBA" id="ARBA00012438"/>
    </source>
</evidence>
<evidence type="ECO:0000313" key="6">
    <source>
        <dbReference type="EMBL" id="KAA0999184.1"/>
    </source>
</evidence>
<dbReference type="EC" id="2.7.13.3" evidence="2"/>
<name>A0A5B0G715_9BURK</name>
<dbReference type="Pfam" id="PF14417">
    <property type="entry name" value="MEDS"/>
    <property type="match status" value="1"/>
</dbReference>
<dbReference type="InterPro" id="IPR005467">
    <property type="entry name" value="His_kinase_dom"/>
</dbReference>
<dbReference type="PRINTS" id="PR00344">
    <property type="entry name" value="BCTRLSENSOR"/>
</dbReference>
<dbReference type="InterPro" id="IPR036890">
    <property type="entry name" value="HATPase_C_sf"/>
</dbReference>
<evidence type="ECO:0000256" key="1">
    <source>
        <dbReference type="ARBA" id="ARBA00000085"/>
    </source>
</evidence>
<feature type="region of interest" description="Disordered" evidence="4">
    <location>
        <begin position="293"/>
        <end position="315"/>
    </location>
</feature>
<comment type="caution">
    <text evidence="6">The sequence shown here is derived from an EMBL/GenBank/DDBJ whole genome shotgun (WGS) entry which is preliminary data.</text>
</comment>
<dbReference type="PANTHER" id="PTHR43547">
    <property type="entry name" value="TWO-COMPONENT HISTIDINE KINASE"/>
    <property type="match status" value="1"/>
</dbReference>
<proteinExistence type="predicted"/>
<evidence type="ECO:0000256" key="3">
    <source>
        <dbReference type="ARBA" id="ARBA00022553"/>
    </source>
</evidence>
<gene>
    <name evidence="6" type="ORF">FVF58_42390</name>
</gene>
<dbReference type="SMART" id="SM00387">
    <property type="entry name" value="HATPase_c"/>
    <property type="match status" value="1"/>
</dbReference>
<dbReference type="AlphaFoldDB" id="A0A5B0G715"/>
<protein>
    <recommendedName>
        <fullName evidence="2">histidine kinase</fullName>
        <ecNumber evidence="2">2.7.13.3</ecNumber>
    </recommendedName>
</protein>
<dbReference type="PROSITE" id="PS50109">
    <property type="entry name" value="HIS_KIN"/>
    <property type="match status" value="1"/>
</dbReference>
<feature type="domain" description="Histidine kinase" evidence="5">
    <location>
        <begin position="240"/>
        <end position="473"/>
    </location>
</feature>